<feature type="region of interest" description="Disordered" evidence="10">
    <location>
        <begin position="499"/>
        <end position="519"/>
    </location>
</feature>
<keyword evidence="4" id="KW-0067">ATP-binding</keyword>
<dbReference type="InterPro" id="IPR010978">
    <property type="entry name" value="tRNA-bd_arm"/>
</dbReference>
<dbReference type="InterPro" id="IPR045864">
    <property type="entry name" value="aa-tRNA-synth_II/BPL/LPL"/>
</dbReference>
<evidence type="ECO:0000256" key="4">
    <source>
        <dbReference type="ARBA" id="ARBA00022840"/>
    </source>
</evidence>
<accession>A0ABR0SLV2</accession>
<comment type="caution">
    <text evidence="12">The sequence shown here is derived from an EMBL/GenBank/DDBJ whole genome shotgun (WGS) entry which is preliminary data.</text>
</comment>
<evidence type="ECO:0000256" key="2">
    <source>
        <dbReference type="ARBA" id="ARBA00022598"/>
    </source>
</evidence>
<dbReference type="EMBL" id="JAVFKD010000012">
    <property type="protein sequence ID" value="KAK5993145.1"/>
    <property type="molecule type" value="Genomic_DNA"/>
</dbReference>
<evidence type="ECO:0000256" key="10">
    <source>
        <dbReference type="SAM" id="MobiDB-lite"/>
    </source>
</evidence>
<dbReference type="InterPro" id="IPR006195">
    <property type="entry name" value="aa-tRNA-synth_II"/>
</dbReference>
<evidence type="ECO:0000256" key="3">
    <source>
        <dbReference type="ARBA" id="ARBA00022741"/>
    </source>
</evidence>
<evidence type="ECO:0000256" key="7">
    <source>
        <dbReference type="ARBA" id="ARBA00031113"/>
    </source>
</evidence>
<feature type="coiled-coil region" evidence="9">
    <location>
        <begin position="117"/>
        <end position="154"/>
    </location>
</feature>
<evidence type="ECO:0000256" key="6">
    <source>
        <dbReference type="ARBA" id="ARBA00023146"/>
    </source>
</evidence>
<dbReference type="InterPro" id="IPR033729">
    <property type="entry name" value="SerRS_core"/>
</dbReference>
<dbReference type="Proteomes" id="UP001338125">
    <property type="component" value="Unassembled WGS sequence"/>
</dbReference>
<dbReference type="NCBIfam" id="TIGR00414">
    <property type="entry name" value="serS"/>
    <property type="match status" value="1"/>
</dbReference>
<proteinExistence type="predicted"/>
<evidence type="ECO:0000256" key="5">
    <source>
        <dbReference type="ARBA" id="ARBA00022917"/>
    </source>
</evidence>
<dbReference type="EC" id="6.1.1.11" evidence="1"/>
<evidence type="ECO:0000256" key="9">
    <source>
        <dbReference type="SAM" id="Coils"/>
    </source>
</evidence>
<evidence type="ECO:0000313" key="13">
    <source>
        <dbReference type="Proteomes" id="UP001338125"/>
    </source>
</evidence>
<dbReference type="CDD" id="cd00770">
    <property type="entry name" value="SerRS_core"/>
    <property type="match status" value="1"/>
</dbReference>
<keyword evidence="6" id="KW-0030">Aminoacyl-tRNA synthetase</keyword>
<keyword evidence="3" id="KW-0547">Nucleotide-binding</keyword>
<dbReference type="SUPFAM" id="SSF55681">
    <property type="entry name" value="Class II aaRS and biotin synthetases"/>
    <property type="match status" value="1"/>
</dbReference>
<evidence type="ECO:0000256" key="1">
    <source>
        <dbReference type="ARBA" id="ARBA00012840"/>
    </source>
</evidence>
<protein>
    <recommendedName>
        <fullName evidence="1">serine--tRNA ligase</fullName>
        <ecNumber evidence="1">6.1.1.11</ecNumber>
    </recommendedName>
    <alternativeName>
        <fullName evidence="7">Seryl-tRNA synthetase</fullName>
    </alternativeName>
    <alternativeName>
        <fullName evidence="8">Seryl-tRNA(Ser) synthetase</fullName>
    </alternativeName>
</protein>
<reference evidence="12 13" key="1">
    <citation type="submission" date="2024-01" db="EMBL/GenBank/DDBJ databases">
        <title>Complete genome of Cladobotryum mycophilum ATHUM6906.</title>
        <authorList>
            <person name="Christinaki A.C."/>
            <person name="Myridakis A.I."/>
            <person name="Kouvelis V.N."/>
        </authorList>
    </citation>
    <scope>NUCLEOTIDE SEQUENCE [LARGE SCALE GENOMIC DNA]</scope>
    <source>
        <strain evidence="12 13">ATHUM6906</strain>
    </source>
</reference>
<dbReference type="InterPro" id="IPR042103">
    <property type="entry name" value="SerRS_1_N_sf"/>
</dbReference>
<dbReference type="Pfam" id="PF00587">
    <property type="entry name" value="tRNA-synt_2b"/>
    <property type="match status" value="1"/>
</dbReference>
<dbReference type="PROSITE" id="PS50862">
    <property type="entry name" value="AA_TRNA_LIGASE_II"/>
    <property type="match status" value="1"/>
</dbReference>
<dbReference type="PANTHER" id="PTHR11778">
    <property type="entry name" value="SERYL-TRNA SYNTHETASE"/>
    <property type="match status" value="1"/>
</dbReference>
<dbReference type="InterPro" id="IPR002314">
    <property type="entry name" value="aa-tRNA-synt_IIb"/>
</dbReference>
<dbReference type="PIRSF" id="PIRSF001529">
    <property type="entry name" value="Ser-tRNA-synth_IIa"/>
    <property type="match status" value="1"/>
</dbReference>
<evidence type="ECO:0000313" key="12">
    <source>
        <dbReference type="EMBL" id="KAK5993145.1"/>
    </source>
</evidence>
<dbReference type="Pfam" id="PF02403">
    <property type="entry name" value="Seryl_tRNA_N"/>
    <property type="match status" value="1"/>
</dbReference>
<dbReference type="Gene3D" id="1.10.287.40">
    <property type="entry name" value="Serine-tRNA synthetase, tRNA binding domain"/>
    <property type="match status" value="1"/>
</dbReference>
<keyword evidence="5" id="KW-0648">Protein biosynthesis</keyword>
<evidence type="ECO:0000256" key="8">
    <source>
        <dbReference type="ARBA" id="ARBA00034892"/>
    </source>
</evidence>
<dbReference type="InterPro" id="IPR002317">
    <property type="entry name" value="Ser-tRNA-ligase_type_1"/>
</dbReference>
<dbReference type="SUPFAM" id="SSF46589">
    <property type="entry name" value="tRNA-binding arm"/>
    <property type="match status" value="1"/>
</dbReference>
<dbReference type="Gene3D" id="3.30.930.10">
    <property type="entry name" value="Bira Bifunctional Protein, Domain 2"/>
    <property type="match status" value="1"/>
</dbReference>
<keyword evidence="9" id="KW-0175">Coiled coil</keyword>
<dbReference type="InterPro" id="IPR015866">
    <property type="entry name" value="Ser-tRNA-synth_1_N"/>
</dbReference>
<dbReference type="PRINTS" id="PR00981">
    <property type="entry name" value="TRNASYNTHSER"/>
</dbReference>
<keyword evidence="2" id="KW-0436">Ligase</keyword>
<sequence length="519" mass="59404">MGRTFTPPKDFWVVHLLRLSTRCDSTSCTTNSQFDTGCLIRQFSPFPYYFYLVDCFVTKPTMLDVNDFITERGGNPEKIRESQRRRFANVEVVDEVIALFEDHRRTQYNATQFNGKINDVQKQIATKKKAKENADDLLKEKIELEKQKKALIESTAEKDALLKAKVKSVGNIVHESVPVSNNEENNEVLRTWAPEGVTVEKRPVLSHHEVLLRLDGYDPDRGVKVVGHRGYFLRQWGVFLNQALVNYGLEFLTQRGYTALQAPQFMLKEYMAKTAQLDDFDEQLYKVVDGDAKNDKYLIATSEQPISAFHADEWLLTKDLPIKYAGYSTCYRREAGSHGRDAWGVYRVHQFEKIEQFLLTDPEKSWEAFDDMIGASEDFYKSLGLPYQVVAIVSGALNDAASKKLDLEAWFPFQGEYKELVSCSNCTDYQSRALEIRCGIKTQTDIKKKYVHCLNSTLCATTRALCCILENYQTETGLQVPEVLRKYLPGAPEFIPFAKELPKESSSQKSLPQRAKETK</sequence>
<gene>
    <name evidence="12" type="ORF">PT974_06573</name>
</gene>
<organism evidence="12 13">
    <name type="scientific">Cladobotryum mycophilum</name>
    <dbReference type="NCBI Taxonomy" id="491253"/>
    <lineage>
        <taxon>Eukaryota</taxon>
        <taxon>Fungi</taxon>
        <taxon>Dikarya</taxon>
        <taxon>Ascomycota</taxon>
        <taxon>Pezizomycotina</taxon>
        <taxon>Sordariomycetes</taxon>
        <taxon>Hypocreomycetidae</taxon>
        <taxon>Hypocreales</taxon>
        <taxon>Hypocreaceae</taxon>
        <taxon>Cladobotryum</taxon>
    </lineage>
</organism>
<feature type="domain" description="Aminoacyl-transfer RNA synthetases class-II family profile" evidence="11">
    <location>
        <begin position="250"/>
        <end position="489"/>
    </location>
</feature>
<evidence type="ECO:0000259" key="11">
    <source>
        <dbReference type="PROSITE" id="PS50862"/>
    </source>
</evidence>
<name>A0ABR0SLV2_9HYPO</name>
<keyword evidence="13" id="KW-1185">Reference proteome</keyword>